<reference evidence="8 9" key="1">
    <citation type="journal article" date="2010" name="J. Bacteriol.">
        <title>The genetic basis of laboratory adaptation in Caulobacter crescentus.</title>
        <authorList>
            <person name="Marks M.E."/>
            <person name="Castro-Rojas C.M."/>
            <person name="Teiling C."/>
            <person name="Du L."/>
            <person name="Kapatral V."/>
            <person name="Walunas T.L."/>
            <person name="Crosson S."/>
        </authorList>
    </citation>
    <scope>NUCLEOTIDE SEQUENCE [LARGE SCALE GENOMIC DNA]</scope>
    <source>
        <strain evidence="9">NA1000 / CB15N</strain>
    </source>
</reference>
<dbReference type="Proteomes" id="UP000001364">
    <property type="component" value="Chromosome"/>
</dbReference>
<feature type="transmembrane region" description="Helical" evidence="6">
    <location>
        <begin position="44"/>
        <end position="66"/>
    </location>
</feature>
<keyword evidence="9" id="KW-1185">Reference proteome</keyword>
<accession>A0A0H3C3P8</accession>
<dbReference type="GeneID" id="7332163"/>
<dbReference type="GO" id="GO:0016020">
    <property type="term" value="C:membrane"/>
    <property type="evidence" value="ECO:0007669"/>
    <property type="project" value="UniProtKB-SubCell"/>
</dbReference>
<evidence type="ECO:0000256" key="6">
    <source>
        <dbReference type="SAM" id="Phobius"/>
    </source>
</evidence>
<gene>
    <name evidence="8" type="ordered locus">CCNA_00073</name>
</gene>
<dbReference type="InterPro" id="IPR010817">
    <property type="entry name" value="HemY_N"/>
</dbReference>
<keyword evidence="2 6" id="KW-0812">Transmembrane</keyword>
<evidence type="ECO:0000256" key="5">
    <source>
        <dbReference type="SAM" id="MobiDB-lite"/>
    </source>
</evidence>
<keyword evidence="4 6" id="KW-0472">Membrane</keyword>
<evidence type="ECO:0000256" key="3">
    <source>
        <dbReference type="ARBA" id="ARBA00022989"/>
    </source>
</evidence>
<feature type="region of interest" description="Disordered" evidence="5">
    <location>
        <begin position="466"/>
        <end position="511"/>
    </location>
</feature>
<dbReference type="Pfam" id="PF07219">
    <property type="entry name" value="HemY_N"/>
    <property type="match status" value="1"/>
</dbReference>
<comment type="subcellular location">
    <subcellularLocation>
        <location evidence="1">Membrane</location>
    </subcellularLocation>
</comment>
<dbReference type="AlphaFoldDB" id="A0A0H3C3P8"/>
<dbReference type="PIRSF" id="PIRSF031802">
    <property type="entry name" value="UCP031802"/>
    <property type="match status" value="1"/>
</dbReference>
<dbReference type="Gene3D" id="1.25.40.10">
    <property type="entry name" value="Tetratricopeptide repeat domain"/>
    <property type="match status" value="1"/>
</dbReference>
<dbReference type="RefSeq" id="WP_010917964.1">
    <property type="nucleotide sequence ID" value="NC_011916.1"/>
</dbReference>
<feature type="domain" description="HemY N-terminal" evidence="7">
    <location>
        <begin position="26"/>
        <end position="133"/>
    </location>
</feature>
<dbReference type="SUPFAM" id="SSF48452">
    <property type="entry name" value="TPR-like"/>
    <property type="match status" value="1"/>
</dbReference>
<evidence type="ECO:0000313" key="8">
    <source>
        <dbReference type="EMBL" id="ACL93540.1"/>
    </source>
</evidence>
<dbReference type="SMR" id="A0A0H3C3P8"/>
<proteinExistence type="predicted"/>
<dbReference type="EMBL" id="CP001340">
    <property type="protein sequence ID" value="ACL93540.1"/>
    <property type="molecule type" value="Genomic_DNA"/>
</dbReference>
<dbReference type="HOGENOM" id="CLU_028454_0_0_5"/>
<evidence type="ECO:0000256" key="1">
    <source>
        <dbReference type="ARBA" id="ARBA00004370"/>
    </source>
</evidence>
<dbReference type="PATRIC" id="fig|565050.3.peg.73"/>
<sequence length="511" mass="54586">MTRVAFALFLVAVVAVSVLALTGEPGRASMEWMGWRVEMTAAAAALLTLFSALMFTLLWRGVIWIVEAPRRAARARAEAKRKQAIEALSRGFLAVAAGDGSEARRLAQKSSELAEDAPALVRVLAAQAAEAAGDRGAAKSAYNAMLGFPEMRLAGLRCLMLAAQAEGDRQTAIRHAETAYGLARTARWAWRALLEARLEAGDWAAALQLVQGALERKIVSPVVAERSRAALLAASAASLVNADDPKTRAQALDFATQSVKLKPDFAPGVVMAARLLAEDGKTAKAGGLIETAWKAEPHPALWLAYRDLKTNETPKARAQRLAALAAMKPEARESRLLRVESALIGGDPVAARAAARLLDDEAPTARFAGLMARVAAANGDADEARAWIARGVAAPQEPDWSDLDPEGLAFAYQRDDWARLAVSYAETGQLIHPRHERRERTMNDLPELPSAYAESTPFIRAAETGGALMPIPDDPGVYDAPLVTDPPEGGPAPRRNSGARRRLPSGSRAAK</sequence>
<protein>
    <submittedName>
        <fullName evidence="8">HemY domain membrane protein</fullName>
    </submittedName>
</protein>
<evidence type="ECO:0000256" key="4">
    <source>
        <dbReference type="ARBA" id="ARBA00023136"/>
    </source>
</evidence>
<organism evidence="8 9">
    <name type="scientific">Caulobacter vibrioides (strain NA1000 / CB15N)</name>
    <name type="common">Caulobacter crescentus</name>
    <dbReference type="NCBI Taxonomy" id="565050"/>
    <lineage>
        <taxon>Bacteria</taxon>
        <taxon>Pseudomonadati</taxon>
        <taxon>Pseudomonadota</taxon>
        <taxon>Alphaproteobacteria</taxon>
        <taxon>Caulobacterales</taxon>
        <taxon>Caulobacteraceae</taxon>
        <taxon>Caulobacter</taxon>
    </lineage>
</organism>
<dbReference type="InterPro" id="IPR016982">
    <property type="entry name" value="Mms48"/>
</dbReference>
<name>A0A0H3C3P8_CAUVN</name>
<evidence type="ECO:0000313" key="9">
    <source>
        <dbReference type="Proteomes" id="UP000001364"/>
    </source>
</evidence>
<dbReference type="KEGG" id="ccs:CCNA_00073"/>
<keyword evidence="3 6" id="KW-1133">Transmembrane helix</keyword>
<evidence type="ECO:0000256" key="2">
    <source>
        <dbReference type="ARBA" id="ARBA00022692"/>
    </source>
</evidence>
<evidence type="ECO:0000259" key="7">
    <source>
        <dbReference type="Pfam" id="PF07219"/>
    </source>
</evidence>
<dbReference type="PhylomeDB" id="A0A0H3C3P8"/>
<dbReference type="InterPro" id="IPR011990">
    <property type="entry name" value="TPR-like_helical_dom_sf"/>
</dbReference>
<dbReference type="RefSeq" id="YP_002515448.1">
    <property type="nucleotide sequence ID" value="NC_011916.1"/>
</dbReference>
<dbReference type="OrthoDB" id="9798343at2"/>